<name>F8GXL1_CUPNN</name>
<dbReference type="AlphaFoldDB" id="F8GXL1"/>
<dbReference type="HOGENOM" id="CLU_485641_0_0_4"/>
<dbReference type="RefSeq" id="WP_013959129.1">
    <property type="nucleotide sequence ID" value="NC_015727.1"/>
</dbReference>
<evidence type="ECO:0000313" key="3">
    <source>
        <dbReference type="Proteomes" id="UP000006798"/>
    </source>
</evidence>
<feature type="region of interest" description="Disordered" evidence="1">
    <location>
        <begin position="1"/>
        <end position="25"/>
    </location>
</feature>
<protein>
    <submittedName>
        <fullName evidence="2">Uncharacterized protein</fullName>
    </submittedName>
</protein>
<evidence type="ECO:0000256" key="1">
    <source>
        <dbReference type="SAM" id="MobiDB-lite"/>
    </source>
</evidence>
<sequence>MSTPKKPSQVKRTTKAPSTAPMRGNVDGHELTILSVVEDLLPNGSHFEPIEETGDAAINHILRWLIPPRWPADVFAVAATLMEASGCYTEASLVEGHYLRHSVYINEVLDAADEWRSTGQCPQVVKVWWYDLLMLHGGVSLAKIQASIPYSPVVLTLMRLLAVADEASAGVGWISRDKEKATEMTERAALSLLDRVGEIDKTALLPYVPHSICEKVPPTKLTVLPKSLTPSVGCTVRAMSHHLALLPPTSVVQSEWVLPDNGPSGDVMRLLVIPFPFRVDDESFVAAGPTREMHSGAKMQPYFTVKPTWLKRPAVTAKMLRDELIAPLVEQAIAKFGSDAIDGVLFPECALTEELASQLLDVLARRPIPGLKFLITGTMAAGEPGHETYDGQPGRNRAKTMVFARGNVKLSERVLYDKAHSKHHRWALDKEQIKRYGLTGVPSPAPLKVWEHIAVDGRQLPFLALRDDLCMTVLICEDLARADPAMPVIRSVGPNLVVALLMDGPQLAVRWPGRYATVLAEDPGSSVLSITSAGMVDRSNLGERNPARAVGLWRHDQGANTELYLPADHHGLVLTVIAEKDEQYSLDHRTDLKTTRRWKLETVTPLAVAADWL</sequence>
<organism evidence="2 3">
    <name type="scientific">Cupriavidus necator (strain ATCC 43291 / DSM 13513 / CCUG 52238 / LMG 8453 / N-1)</name>
    <name type="common">Ralstonia eutropha</name>
    <dbReference type="NCBI Taxonomy" id="1042878"/>
    <lineage>
        <taxon>Bacteria</taxon>
        <taxon>Pseudomonadati</taxon>
        <taxon>Pseudomonadota</taxon>
        <taxon>Betaproteobacteria</taxon>
        <taxon>Burkholderiales</taxon>
        <taxon>Burkholderiaceae</taxon>
        <taxon>Cupriavidus</taxon>
    </lineage>
</organism>
<evidence type="ECO:0000313" key="2">
    <source>
        <dbReference type="EMBL" id="AEI82081.1"/>
    </source>
</evidence>
<keyword evidence="2" id="KW-0614">Plasmid</keyword>
<reference evidence="2 3" key="1">
    <citation type="journal article" date="2011" name="J. Bacteriol.">
        <title>Complete genome sequence of the type strain Cupriavidus necator N-1.</title>
        <authorList>
            <person name="Poehlein A."/>
            <person name="Kusian B."/>
            <person name="Friedrich B."/>
            <person name="Daniel R."/>
            <person name="Bowien B."/>
        </authorList>
    </citation>
    <scope>NUCLEOTIDE SEQUENCE [LARGE SCALE GENOMIC DNA]</scope>
    <source>
        <strain evidence="3">ATCC 43291 / DSM 13513 / CCUG 52238 / LMG 8453 / N-1</strain>
        <plasmid evidence="2 3">pBB1</plasmid>
    </source>
</reference>
<dbReference type="Proteomes" id="UP000006798">
    <property type="component" value="Plasmid pBB1"/>
</dbReference>
<geneLocation type="plasmid" evidence="2 3">
    <name>pBB1</name>
</geneLocation>
<proteinExistence type="predicted"/>
<accession>F8GXL1</accession>
<dbReference type="KEGG" id="cnc:CNE_BB1p06610"/>
<gene>
    <name evidence="2" type="ordered locus">CNE_BB1p06610</name>
</gene>
<dbReference type="EMBL" id="CP002879">
    <property type="protein sequence ID" value="AEI82081.1"/>
    <property type="molecule type" value="Genomic_DNA"/>
</dbReference>
<dbReference type="GeneID" id="34311765"/>